<dbReference type="AlphaFoldDB" id="A0A6J8DGF0"/>
<evidence type="ECO:0000313" key="2">
    <source>
        <dbReference type="EMBL" id="CAC5407728.1"/>
    </source>
</evidence>
<dbReference type="OrthoDB" id="6053446at2759"/>
<evidence type="ECO:0000313" key="3">
    <source>
        <dbReference type="Proteomes" id="UP000507470"/>
    </source>
</evidence>
<dbReference type="EMBL" id="CACVKT020007423">
    <property type="protein sequence ID" value="CAC5407728.1"/>
    <property type="molecule type" value="Genomic_DNA"/>
</dbReference>
<organism evidence="2 3">
    <name type="scientific">Mytilus coruscus</name>
    <name type="common">Sea mussel</name>
    <dbReference type="NCBI Taxonomy" id="42192"/>
    <lineage>
        <taxon>Eukaryota</taxon>
        <taxon>Metazoa</taxon>
        <taxon>Spiralia</taxon>
        <taxon>Lophotrochozoa</taxon>
        <taxon>Mollusca</taxon>
        <taxon>Bivalvia</taxon>
        <taxon>Autobranchia</taxon>
        <taxon>Pteriomorphia</taxon>
        <taxon>Mytilida</taxon>
        <taxon>Mytiloidea</taxon>
        <taxon>Mytilidae</taxon>
        <taxon>Mytilinae</taxon>
        <taxon>Mytilus</taxon>
    </lineage>
</organism>
<feature type="chain" id="PRO_5026752742" evidence="1">
    <location>
        <begin position="19"/>
        <end position="191"/>
    </location>
</feature>
<evidence type="ECO:0000256" key="1">
    <source>
        <dbReference type="SAM" id="SignalP"/>
    </source>
</evidence>
<keyword evidence="3" id="KW-1185">Reference proteome</keyword>
<protein>
    <submittedName>
        <fullName evidence="2">Uncharacterized protein</fullName>
    </submittedName>
</protein>
<sequence>MWLFCAIFVCIQFLMVHASGSCDEVYKCPNATFDSSQLMDYEYDEKNHKWKMTMHLNYLDVFCPYFSEILPCIKDNGATCDVVQKKLFGMMKNTYNPICITYKAELNELISLCYNDPVYQEQLVDKCYDDATDELSKKRRNQSQSTANPVDCGIIDKWASCAHDVIKACSPENAHAILPIVEAAKPYICMI</sequence>
<name>A0A6J8DGF0_MYTCO</name>
<reference evidence="2 3" key="1">
    <citation type="submission" date="2020-06" db="EMBL/GenBank/DDBJ databases">
        <authorList>
            <person name="Li R."/>
            <person name="Bekaert M."/>
        </authorList>
    </citation>
    <scope>NUCLEOTIDE SEQUENCE [LARGE SCALE GENOMIC DNA]</scope>
    <source>
        <strain evidence="3">wild</strain>
    </source>
</reference>
<dbReference type="Proteomes" id="UP000507470">
    <property type="component" value="Unassembled WGS sequence"/>
</dbReference>
<feature type="signal peptide" evidence="1">
    <location>
        <begin position="1"/>
        <end position="18"/>
    </location>
</feature>
<accession>A0A6J8DGF0</accession>
<proteinExistence type="predicted"/>
<gene>
    <name evidence="2" type="ORF">MCOR_41177</name>
</gene>
<keyword evidence="1" id="KW-0732">Signal</keyword>